<sequence>MLNIFPLKKPIEPPKLLVALTLCKGKVLRHILPSGKQHKLLLQIPLLIDLLICPPPASEVSGPIKLSKVMLRLIEELLEVVLILSRDEISPNCNNIRREGKNLATIRRRPGRIKLQVLQPDDINSILQLAHDRLVRLRGNPVVHVLRDRVPFPEDVDDAGSSSWERRYVVAFVWVACALSPAWSFAVIVELEGDVRGSLFFRRRQAISVTGILAGFEKSKPAT</sequence>
<proteinExistence type="predicted"/>
<dbReference type="EMBL" id="JBFXLQ010000017">
    <property type="protein sequence ID" value="KAL2867774.1"/>
    <property type="molecule type" value="Genomic_DNA"/>
</dbReference>
<comment type="caution">
    <text evidence="1">The sequence shown here is derived from an EMBL/GenBank/DDBJ whole genome shotgun (WGS) entry which is preliminary data.</text>
</comment>
<name>A0ABR4LTD0_9EURO</name>
<protein>
    <submittedName>
        <fullName evidence="1">Uncharacterized protein</fullName>
    </submittedName>
</protein>
<dbReference type="Proteomes" id="UP001610432">
    <property type="component" value="Unassembled WGS sequence"/>
</dbReference>
<evidence type="ECO:0000313" key="2">
    <source>
        <dbReference type="Proteomes" id="UP001610432"/>
    </source>
</evidence>
<evidence type="ECO:0000313" key="1">
    <source>
        <dbReference type="EMBL" id="KAL2867774.1"/>
    </source>
</evidence>
<accession>A0ABR4LTD0</accession>
<organism evidence="1 2">
    <name type="scientific">Aspergillus lucknowensis</name>
    <dbReference type="NCBI Taxonomy" id="176173"/>
    <lineage>
        <taxon>Eukaryota</taxon>
        <taxon>Fungi</taxon>
        <taxon>Dikarya</taxon>
        <taxon>Ascomycota</taxon>
        <taxon>Pezizomycotina</taxon>
        <taxon>Eurotiomycetes</taxon>
        <taxon>Eurotiomycetidae</taxon>
        <taxon>Eurotiales</taxon>
        <taxon>Aspergillaceae</taxon>
        <taxon>Aspergillus</taxon>
        <taxon>Aspergillus subgen. Nidulantes</taxon>
    </lineage>
</organism>
<dbReference type="GeneID" id="98150502"/>
<gene>
    <name evidence="1" type="ORF">BJX67DRAFT_77413</name>
</gene>
<keyword evidence="2" id="KW-1185">Reference proteome</keyword>
<reference evidence="1 2" key="1">
    <citation type="submission" date="2024-07" db="EMBL/GenBank/DDBJ databases">
        <title>Section-level genome sequencing and comparative genomics of Aspergillus sections Usti and Cavernicolus.</title>
        <authorList>
            <consortium name="Lawrence Berkeley National Laboratory"/>
            <person name="Nybo J.L."/>
            <person name="Vesth T.C."/>
            <person name="Theobald S."/>
            <person name="Frisvad J.C."/>
            <person name="Larsen T.O."/>
            <person name="Kjaerboelling I."/>
            <person name="Rothschild-Mancinelli K."/>
            <person name="Lyhne E.K."/>
            <person name="Kogle M.E."/>
            <person name="Barry K."/>
            <person name="Clum A."/>
            <person name="Na H."/>
            <person name="Ledsgaard L."/>
            <person name="Lin J."/>
            <person name="Lipzen A."/>
            <person name="Kuo A."/>
            <person name="Riley R."/>
            <person name="Mondo S."/>
            <person name="Labutti K."/>
            <person name="Haridas S."/>
            <person name="Pangalinan J."/>
            <person name="Salamov A.A."/>
            <person name="Simmons B.A."/>
            <person name="Magnuson J.K."/>
            <person name="Chen J."/>
            <person name="Drula E."/>
            <person name="Henrissat B."/>
            <person name="Wiebenga A."/>
            <person name="Lubbers R.J."/>
            <person name="Gomes A.C."/>
            <person name="Macurrencykelacurrency M.R."/>
            <person name="Stajich J."/>
            <person name="Grigoriev I.V."/>
            <person name="Mortensen U.H."/>
            <person name="De Vries R.P."/>
            <person name="Baker S.E."/>
            <person name="Andersen M.R."/>
        </authorList>
    </citation>
    <scope>NUCLEOTIDE SEQUENCE [LARGE SCALE GENOMIC DNA]</scope>
    <source>
        <strain evidence="1 2">CBS 449.75</strain>
    </source>
</reference>
<dbReference type="RefSeq" id="XP_070886753.1">
    <property type="nucleotide sequence ID" value="XM_071035430.1"/>
</dbReference>